<accession>X1KXZ3</accession>
<proteinExistence type="predicted"/>
<protein>
    <submittedName>
        <fullName evidence="1">Uncharacterized protein</fullName>
    </submittedName>
</protein>
<reference evidence="1" key="1">
    <citation type="journal article" date="2014" name="Front. Microbiol.">
        <title>High frequency of phylogenetically diverse reductive dehalogenase-homologous genes in deep subseafloor sedimentary metagenomes.</title>
        <authorList>
            <person name="Kawai M."/>
            <person name="Futagami T."/>
            <person name="Toyoda A."/>
            <person name="Takaki Y."/>
            <person name="Nishi S."/>
            <person name="Hori S."/>
            <person name="Arai W."/>
            <person name="Tsubouchi T."/>
            <person name="Morono Y."/>
            <person name="Uchiyama I."/>
            <person name="Ito T."/>
            <person name="Fujiyama A."/>
            <person name="Inagaki F."/>
            <person name="Takami H."/>
        </authorList>
    </citation>
    <scope>NUCLEOTIDE SEQUENCE</scope>
    <source>
        <strain evidence="1">Expedition CK06-06</strain>
    </source>
</reference>
<sequence length="54" mass="6163">MTPKERIYTIINGNSYDRPAVTPIFMAWAAHYIGHSYRDFYLDGDVLAEAQLAV</sequence>
<comment type="caution">
    <text evidence="1">The sequence shown here is derived from an EMBL/GenBank/DDBJ whole genome shotgun (WGS) entry which is preliminary data.</text>
</comment>
<evidence type="ECO:0000313" key="1">
    <source>
        <dbReference type="EMBL" id="GAI11588.1"/>
    </source>
</evidence>
<organism evidence="1">
    <name type="scientific">marine sediment metagenome</name>
    <dbReference type="NCBI Taxonomy" id="412755"/>
    <lineage>
        <taxon>unclassified sequences</taxon>
        <taxon>metagenomes</taxon>
        <taxon>ecological metagenomes</taxon>
    </lineage>
</organism>
<dbReference type="Gene3D" id="3.20.20.210">
    <property type="match status" value="1"/>
</dbReference>
<dbReference type="EMBL" id="BARV01009048">
    <property type="protein sequence ID" value="GAI11588.1"/>
    <property type="molecule type" value="Genomic_DNA"/>
</dbReference>
<gene>
    <name evidence="1" type="ORF">S06H3_17988</name>
</gene>
<feature type="non-terminal residue" evidence="1">
    <location>
        <position position="54"/>
    </location>
</feature>
<dbReference type="AlphaFoldDB" id="X1KXZ3"/>
<dbReference type="InterPro" id="IPR038071">
    <property type="entry name" value="UROD/MetE-like_sf"/>
</dbReference>
<name>X1KXZ3_9ZZZZ</name>